<feature type="compositionally biased region" description="Polar residues" evidence="1">
    <location>
        <begin position="57"/>
        <end position="71"/>
    </location>
</feature>
<reference evidence="2 3" key="1">
    <citation type="submission" date="2019-02" db="EMBL/GenBank/DDBJ databases">
        <title>Genomic Encyclopedia of Archaeal and Bacterial Type Strains, Phase II (KMG-II): from individual species to whole genera.</title>
        <authorList>
            <person name="Goeker M."/>
        </authorList>
    </citation>
    <scope>NUCLEOTIDE SEQUENCE [LARGE SCALE GENOMIC DNA]</scope>
    <source>
        <strain evidence="2 3">DSM 18101</strain>
    </source>
</reference>
<evidence type="ECO:0000256" key="1">
    <source>
        <dbReference type="SAM" id="MobiDB-lite"/>
    </source>
</evidence>
<evidence type="ECO:0000313" key="3">
    <source>
        <dbReference type="Proteomes" id="UP000292958"/>
    </source>
</evidence>
<dbReference type="AlphaFoldDB" id="A0A4Q7YT76"/>
<keyword evidence="3" id="KW-1185">Reference proteome</keyword>
<organism evidence="2 3">
    <name type="scientific">Edaphobacter modestus</name>
    <dbReference type="NCBI Taxonomy" id="388466"/>
    <lineage>
        <taxon>Bacteria</taxon>
        <taxon>Pseudomonadati</taxon>
        <taxon>Acidobacteriota</taxon>
        <taxon>Terriglobia</taxon>
        <taxon>Terriglobales</taxon>
        <taxon>Acidobacteriaceae</taxon>
        <taxon>Edaphobacter</taxon>
    </lineage>
</organism>
<comment type="caution">
    <text evidence="2">The sequence shown here is derived from an EMBL/GenBank/DDBJ whole genome shotgun (WGS) entry which is preliminary data.</text>
</comment>
<accession>A0A4Q7YT76</accession>
<dbReference type="EMBL" id="SHKW01000001">
    <property type="protein sequence ID" value="RZU40183.1"/>
    <property type="molecule type" value="Genomic_DNA"/>
</dbReference>
<dbReference type="Proteomes" id="UP000292958">
    <property type="component" value="Unassembled WGS sequence"/>
</dbReference>
<feature type="compositionally biased region" description="Polar residues" evidence="1">
    <location>
        <begin position="35"/>
        <end position="45"/>
    </location>
</feature>
<gene>
    <name evidence="2" type="ORF">BDD14_1622</name>
</gene>
<feature type="region of interest" description="Disordered" evidence="1">
    <location>
        <begin position="30"/>
        <end position="71"/>
    </location>
</feature>
<evidence type="ECO:0000313" key="2">
    <source>
        <dbReference type="EMBL" id="RZU40183.1"/>
    </source>
</evidence>
<protein>
    <submittedName>
        <fullName evidence="2">Uncharacterized protein</fullName>
    </submittedName>
</protein>
<proteinExistence type="predicted"/>
<name>A0A4Q7YT76_9BACT</name>
<sequence length="82" mass="8863">MQTATLHLSDPICALTQPYGLPKFFQTGHKPGDTLSASQWSTLNPKQKRTDPDGSVFSFSTPPTRTSGSNVASMTAWTALLH</sequence>